<dbReference type="InterPro" id="IPR052559">
    <property type="entry name" value="V-haloperoxidase"/>
</dbReference>
<dbReference type="Gene3D" id="1.10.606.20">
    <property type="match status" value="1"/>
</dbReference>
<protein>
    <submittedName>
        <fullName evidence="2">Acid phosphatase/Vanadium-dependent haloperoxidase</fullName>
    </submittedName>
</protein>
<gene>
    <name evidence="2" type="ORF">M011DRAFT_154418</name>
</gene>
<dbReference type="PANTHER" id="PTHR34599:SF1">
    <property type="entry name" value="PHOSPHATIDIC ACID PHOSPHATASE TYPE 2_HALOPEROXIDASE DOMAIN-CONTAINING PROTEIN"/>
    <property type="match status" value="1"/>
</dbReference>
<dbReference type="InterPro" id="IPR036938">
    <property type="entry name" value="PAP2/HPO_sf"/>
</dbReference>
<name>A0A6A6V505_9PLEO</name>
<evidence type="ECO:0000313" key="2">
    <source>
        <dbReference type="EMBL" id="KAF2744986.1"/>
    </source>
</evidence>
<sequence>MKFRSAIIALGATTAGVNAAYPGDIVQYWALQGNLLSNGTIVGGLQSVPSAWAAAVVHAAIYLAAEEVKDRPLAFQQLSVSHAAHKALTWVYHGTRNYGAIDAALRQVLEPIGIAAESSDGSNAKHAGRRAARTVILARSDDGINDFVNYVVKKPAPGVYQPTPGGNPLPDNPQAPYIRLFGGIGDVYQFKVAPPPNPGAPEYEKYINRVKEVGARNSTVRTATETETAYYWREPSVTQWTRFANAVVSDSLKENVVKSAKVYAQFYYAFANAGIASFYIKYRDNAWRPVTAIRYPEKFLASGRTVYDPNWTPLLTTPSHPDYTSTHATFGGAAVHVLTQINRSEKVNITISTNVTVDNIGVITRRYTNLTYATFENGESRVFGGIHFDFAREAGDKLGREVAKKTLSEFDNHWRSF</sequence>
<evidence type="ECO:0000313" key="3">
    <source>
        <dbReference type="Proteomes" id="UP000799440"/>
    </source>
</evidence>
<dbReference type="SUPFAM" id="SSF48317">
    <property type="entry name" value="Acid phosphatase/Vanadium-dependent haloperoxidase"/>
    <property type="match status" value="1"/>
</dbReference>
<evidence type="ECO:0000256" key="1">
    <source>
        <dbReference type="SAM" id="SignalP"/>
    </source>
</evidence>
<feature type="chain" id="PRO_5025630097" evidence="1">
    <location>
        <begin position="20"/>
        <end position="417"/>
    </location>
</feature>
<dbReference type="EMBL" id="MU006585">
    <property type="protein sequence ID" value="KAF2744986.1"/>
    <property type="molecule type" value="Genomic_DNA"/>
</dbReference>
<proteinExistence type="predicted"/>
<keyword evidence="1" id="KW-0732">Signal</keyword>
<dbReference type="OrthoDB" id="9997027at2759"/>
<organism evidence="2 3">
    <name type="scientific">Sporormia fimetaria CBS 119925</name>
    <dbReference type="NCBI Taxonomy" id="1340428"/>
    <lineage>
        <taxon>Eukaryota</taxon>
        <taxon>Fungi</taxon>
        <taxon>Dikarya</taxon>
        <taxon>Ascomycota</taxon>
        <taxon>Pezizomycotina</taxon>
        <taxon>Dothideomycetes</taxon>
        <taxon>Pleosporomycetidae</taxon>
        <taxon>Pleosporales</taxon>
        <taxon>Sporormiaceae</taxon>
        <taxon>Sporormia</taxon>
    </lineage>
</organism>
<dbReference type="PANTHER" id="PTHR34599">
    <property type="entry name" value="PEROXIDASE-RELATED"/>
    <property type="match status" value="1"/>
</dbReference>
<keyword evidence="3" id="KW-1185">Reference proteome</keyword>
<dbReference type="Proteomes" id="UP000799440">
    <property type="component" value="Unassembled WGS sequence"/>
</dbReference>
<feature type="signal peptide" evidence="1">
    <location>
        <begin position="1"/>
        <end position="19"/>
    </location>
</feature>
<dbReference type="AlphaFoldDB" id="A0A6A6V505"/>
<dbReference type="CDD" id="cd03398">
    <property type="entry name" value="PAP2_haloperoxidase"/>
    <property type="match status" value="1"/>
</dbReference>
<reference evidence="2" key="1">
    <citation type="journal article" date="2020" name="Stud. Mycol.">
        <title>101 Dothideomycetes genomes: a test case for predicting lifestyles and emergence of pathogens.</title>
        <authorList>
            <person name="Haridas S."/>
            <person name="Albert R."/>
            <person name="Binder M."/>
            <person name="Bloem J."/>
            <person name="Labutti K."/>
            <person name="Salamov A."/>
            <person name="Andreopoulos B."/>
            <person name="Baker S."/>
            <person name="Barry K."/>
            <person name="Bills G."/>
            <person name="Bluhm B."/>
            <person name="Cannon C."/>
            <person name="Castanera R."/>
            <person name="Culley D."/>
            <person name="Daum C."/>
            <person name="Ezra D."/>
            <person name="Gonzalez J."/>
            <person name="Henrissat B."/>
            <person name="Kuo A."/>
            <person name="Liang C."/>
            <person name="Lipzen A."/>
            <person name="Lutzoni F."/>
            <person name="Magnuson J."/>
            <person name="Mondo S."/>
            <person name="Nolan M."/>
            <person name="Ohm R."/>
            <person name="Pangilinan J."/>
            <person name="Park H.-J."/>
            <person name="Ramirez L."/>
            <person name="Alfaro M."/>
            <person name="Sun H."/>
            <person name="Tritt A."/>
            <person name="Yoshinaga Y."/>
            <person name="Zwiers L.-H."/>
            <person name="Turgeon B."/>
            <person name="Goodwin S."/>
            <person name="Spatafora J."/>
            <person name="Crous P."/>
            <person name="Grigoriev I."/>
        </authorList>
    </citation>
    <scope>NUCLEOTIDE SEQUENCE</scope>
    <source>
        <strain evidence="2">CBS 119925</strain>
    </source>
</reference>
<accession>A0A6A6V505</accession>